<dbReference type="Proteomes" id="UP000298579">
    <property type="component" value="Chromosome circular"/>
</dbReference>
<feature type="transmembrane region" description="Helical" evidence="1">
    <location>
        <begin position="81"/>
        <end position="99"/>
    </location>
</feature>
<feature type="transmembrane region" description="Helical" evidence="1">
    <location>
        <begin position="7"/>
        <end position="30"/>
    </location>
</feature>
<organism evidence="2 3">
    <name type="scientific">Agrobacterium tumefaciens</name>
    <dbReference type="NCBI Taxonomy" id="358"/>
    <lineage>
        <taxon>Bacteria</taxon>
        <taxon>Pseudomonadati</taxon>
        <taxon>Pseudomonadota</taxon>
        <taxon>Alphaproteobacteria</taxon>
        <taxon>Hyphomicrobiales</taxon>
        <taxon>Rhizobiaceae</taxon>
        <taxon>Rhizobium/Agrobacterium group</taxon>
        <taxon>Agrobacterium</taxon>
        <taxon>Agrobacterium tumefaciens complex</taxon>
    </lineage>
</organism>
<dbReference type="RefSeq" id="WP_080825738.1">
    <property type="nucleotide sequence ID" value="NZ_CP039888.1"/>
</dbReference>
<evidence type="ECO:0000313" key="2">
    <source>
        <dbReference type="EMBL" id="QCL78042.1"/>
    </source>
</evidence>
<evidence type="ECO:0000313" key="3">
    <source>
        <dbReference type="Proteomes" id="UP000298579"/>
    </source>
</evidence>
<protein>
    <submittedName>
        <fullName evidence="2">Uncharacterized protein</fullName>
    </submittedName>
</protein>
<reference evidence="2 3" key="1">
    <citation type="submission" date="2019-04" db="EMBL/GenBank/DDBJ databases">
        <title>Complete genome sequence of Agrobacterium tumefaciens CFBP5877.</title>
        <authorList>
            <person name="Huang Y.-Y."/>
            <person name="Chiang H.-Y."/>
            <person name="Chou L."/>
            <person name="Lai E.-M."/>
            <person name="Kuo C.-H."/>
        </authorList>
    </citation>
    <scope>NUCLEOTIDE SEQUENCE [LARGE SCALE GENOMIC DNA]</scope>
    <source>
        <strain evidence="2 3">CFBP5877</strain>
    </source>
</reference>
<sequence length="102" mass="11724">MRENKLASFRFICGVAFFYVALAFIAGYARKVGILFDSPKDWQMIELALSVTSGTQLAYLHWQRIVPDSSKHWSRLTFPMILHQLVVCVAAFIVVHFIFKLT</sequence>
<evidence type="ECO:0000256" key="1">
    <source>
        <dbReference type="SAM" id="Phobius"/>
    </source>
</evidence>
<accession>A0AAE6BB46</accession>
<proteinExistence type="predicted"/>
<keyword evidence="1" id="KW-0472">Membrane</keyword>
<gene>
    <name evidence="2" type="ORF">CFBP5877_02365</name>
</gene>
<keyword evidence="1" id="KW-1133">Transmembrane helix</keyword>
<dbReference type="EMBL" id="CP039897">
    <property type="protein sequence ID" value="QCL78042.1"/>
    <property type="molecule type" value="Genomic_DNA"/>
</dbReference>
<name>A0AAE6BB46_AGRTU</name>
<keyword evidence="1" id="KW-0812">Transmembrane</keyword>
<dbReference type="AlphaFoldDB" id="A0AAE6BB46"/>